<evidence type="ECO:0000256" key="2">
    <source>
        <dbReference type="ARBA" id="ARBA00022475"/>
    </source>
</evidence>
<keyword evidence="5 7" id="KW-0472">Membrane</keyword>
<feature type="region of interest" description="Disordered" evidence="6">
    <location>
        <begin position="204"/>
        <end position="464"/>
    </location>
</feature>
<evidence type="ECO:0000256" key="6">
    <source>
        <dbReference type="SAM" id="MobiDB-lite"/>
    </source>
</evidence>
<keyword evidence="2" id="KW-1003">Cell membrane</keyword>
<evidence type="ECO:0000313" key="10">
    <source>
        <dbReference type="Proteomes" id="UP001321421"/>
    </source>
</evidence>
<keyword evidence="10" id="KW-1185">Reference proteome</keyword>
<feature type="compositionally biased region" description="Acidic residues" evidence="6">
    <location>
        <begin position="230"/>
        <end position="243"/>
    </location>
</feature>
<feature type="transmembrane region" description="Helical" evidence="7">
    <location>
        <begin position="96"/>
        <end position="114"/>
    </location>
</feature>
<protein>
    <recommendedName>
        <fullName evidence="8">DNA translocase FtsK 4TM region domain-containing protein</fullName>
    </recommendedName>
</protein>
<dbReference type="Proteomes" id="UP001321421">
    <property type="component" value="Chromosome"/>
</dbReference>
<feature type="compositionally biased region" description="Basic residues" evidence="6">
    <location>
        <begin position="402"/>
        <end position="411"/>
    </location>
</feature>
<feature type="transmembrane region" description="Helical" evidence="7">
    <location>
        <begin position="29"/>
        <end position="47"/>
    </location>
</feature>
<feature type="compositionally biased region" description="Low complexity" evidence="6">
    <location>
        <begin position="374"/>
        <end position="401"/>
    </location>
</feature>
<accession>A0ABM8H984</accession>
<reference evidence="10" key="1">
    <citation type="journal article" date="2019" name="Int. J. Syst. Evol. Microbiol.">
        <title>The Global Catalogue of Microorganisms (GCM) 10K type strain sequencing project: providing services to taxonomists for standard genome sequencing and annotation.</title>
        <authorList>
            <consortium name="The Broad Institute Genomics Platform"/>
            <consortium name="The Broad Institute Genome Sequencing Center for Infectious Disease"/>
            <person name="Wu L."/>
            <person name="Ma J."/>
        </authorList>
    </citation>
    <scope>NUCLEOTIDE SEQUENCE [LARGE SCALE GENOMIC DNA]</scope>
    <source>
        <strain evidence="10">NBRC 110608</strain>
    </source>
</reference>
<evidence type="ECO:0000256" key="5">
    <source>
        <dbReference type="ARBA" id="ARBA00023136"/>
    </source>
</evidence>
<evidence type="ECO:0000256" key="4">
    <source>
        <dbReference type="ARBA" id="ARBA00022989"/>
    </source>
</evidence>
<evidence type="ECO:0000256" key="3">
    <source>
        <dbReference type="ARBA" id="ARBA00022692"/>
    </source>
</evidence>
<dbReference type="EMBL" id="AP027735">
    <property type="protein sequence ID" value="BDZ57484.1"/>
    <property type="molecule type" value="Genomic_DNA"/>
</dbReference>
<name>A0ABM8H984_9MICO</name>
<sequence length="464" mass="49378">MGVAHVAGGAARRVGTSARDLDPEHRRDGVGFLLVALSLVVAAREWWGLSGFFGDVVHAVVAGTFGRVGLVLPLVLLLLGVHLLRSPRGHQPTNRVVIGLVMLAFSACGLAHLADGMPAPPDGQEAMREAGGIIGFLASSPLEAAVRVWGAVPLLLLLGVFGLLVVTATPVHLVGQRLGELRDRIFGMPEAYDDQDEEQLDAVAADRHGADIDGTAPKRRRRTRKKDADEGSDDEAREGDEAFEQAATVVPRRTKGGRVLRPGEKAPKDDPERAGGEVYDGEAAAAAEALDRAKQGAVKLPTAKAGRRPPARAGPSSRPRPPSSCRSASSSSRSRATSPTRCPRARCSSRAPRTSRARRPTTASSRRSPRRWSRSTSTPRSPGSPAARRSPATRSSWAAAPRSRRSRRCRRTSPTPSRRPTFASSAPSRARRPSASRSPTPTARRSASGTCCAARPRAATSTRW</sequence>
<evidence type="ECO:0000256" key="7">
    <source>
        <dbReference type="SAM" id="Phobius"/>
    </source>
</evidence>
<evidence type="ECO:0000256" key="1">
    <source>
        <dbReference type="ARBA" id="ARBA00004651"/>
    </source>
</evidence>
<proteinExistence type="predicted"/>
<feature type="compositionally biased region" description="Basic and acidic residues" evidence="6">
    <location>
        <begin position="261"/>
        <end position="275"/>
    </location>
</feature>
<dbReference type="InterPro" id="IPR025199">
    <property type="entry name" value="FtsK_4TM"/>
</dbReference>
<gene>
    <name evidence="9" type="ORF">GCM10025872_11410</name>
</gene>
<comment type="subcellular location">
    <subcellularLocation>
        <location evidence="1">Cell membrane</location>
        <topology evidence="1">Multi-pass membrane protein</topology>
    </subcellularLocation>
</comment>
<keyword evidence="4 7" id="KW-1133">Transmembrane helix</keyword>
<feature type="compositionally biased region" description="Low complexity" evidence="6">
    <location>
        <begin position="435"/>
        <end position="448"/>
    </location>
</feature>
<keyword evidence="3 7" id="KW-0812">Transmembrane</keyword>
<feature type="domain" description="DNA translocase FtsK 4TM region" evidence="8">
    <location>
        <begin position="50"/>
        <end position="178"/>
    </location>
</feature>
<dbReference type="Pfam" id="PF13491">
    <property type="entry name" value="FtsK_4TM"/>
    <property type="match status" value="1"/>
</dbReference>
<feature type="transmembrane region" description="Helical" evidence="7">
    <location>
        <begin position="148"/>
        <end position="174"/>
    </location>
</feature>
<feature type="compositionally biased region" description="Low complexity" evidence="6">
    <location>
        <begin position="311"/>
        <end position="352"/>
    </location>
</feature>
<feature type="compositionally biased region" description="Low complexity" evidence="6">
    <location>
        <begin position="412"/>
        <end position="428"/>
    </location>
</feature>
<evidence type="ECO:0000259" key="8">
    <source>
        <dbReference type="Pfam" id="PF13491"/>
    </source>
</evidence>
<evidence type="ECO:0000313" key="9">
    <source>
        <dbReference type="EMBL" id="BDZ57484.1"/>
    </source>
</evidence>
<organism evidence="9 10">
    <name type="scientific">Barrientosiimonas endolithica</name>
    <dbReference type="NCBI Taxonomy" id="1535208"/>
    <lineage>
        <taxon>Bacteria</taxon>
        <taxon>Bacillati</taxon>
        <taxon>Actinomycetota</taxon>
        <taxon>Actinomycetes</taxon>
        <taxon>Micrococcales</taxon>
        <taxon>Dermacoccaceae</taxon>
        <taxon>Barrientosiimonas</taxon>
    </lineage>
</organism>
<feature type="transmembrane region" description="Helical" evidence="7">
    <location>
        <begin position="59"/>
        <end position="84"/>
    </location>
</feature>